<dbReference type="EMBL" id="SJPV01000022">
    <property type="protein sequence ID" value="TWU30578.1"/>
    <property type="molecule type" value="Genomic_DNA"/>
</dbReference>
<sequence>MIKASVQGANPSNRRQALRLASNAWLAGRSFAEETAINESGWGVLDLPFALRNWLSVATKTTIDGPAKISCPYEVSHHRCDPVFITRRFARI</sequence>
<keyword evidence="2" id="KW-1185">Reference proteome</keyword>
<accession>A0A5C6D1H5</accession>
<reference evidence="1 2" key="1">
    <citation type="submission" date="2019-02" db="EMBL/GenBank/DDBJ databases">
        <title>Deep-cultivation of Planctomycetes and their phenomic and genomic characterization uncovers novel biology.</title>
        <authorList>
            <person name="Wiegand S."/>
            <person name="Jogler M."/>
            <person name="Boedeker C."/>
            <person name="Pinto D."/>
            <person name="Vollmers J."/>
            <person name="Rivas-Marin E."/>
            <person name="Kohn T."/>
            <person name="Peeters S.H."/>
            <person name="Heuer A."/>
            <person name="Rast P."/>
            <person name="Oberbeckmann S."/>
            <person name="Bunk B."/>
            <person name="Jeske O."/>
            <person name="Meyerdierks A."/>
            <person name="Storesund J.E."/>
            <person name="Kallscheuer N."/>
            <person name="Luecker S."/>
            <person name="Lage O.M."/>
            <person name="Pohl T."/>
            <person name="Merkel B.J."/>
            <person name="Hornburger P."/>
            <person name="Mueller R.-W."/>
            <person name="Bruemmer F."/>
            <person name="Labrenz M."/>
            <person name="Spormann A.M."/>
            <person name="Op Den Camp H."/>
            <person name="Overmann J."/>
            <person name="Amann R."/>
            <person name="Jetten M.S.M."/>
            <person name="Mascher T."/>
            <person name="Medema M.H."/>
            <person name="Devos D.P."/>
            <person name="Kaster A.-K."/>
            <person name="Ovreas L."/>
            <person name="Rohde M."/>
            <person name="Galperin M.Y."/>
            <person name="Jogler C."/>
        </authorList>
    </citation>
    <scope>NUCLEOTIDE SEQUENCE [LARGE SCALE GENOMIC DNA]</scope>
    <source>
        <strain evidence="1 2">Poly41</strain>
    </source>
</reference>
<dbReference type="AlphaFoldDB" id="A0A5C6D1H5"/>
<evidence type="ECO:0000313" key="1">
    <source>
        <dbReference type="EMBL" id="TWU30578.1"/>
    </source>
</evidence>
<evidence type="ECO:0000313" key="2">
    <source>
        <dbReference type="Proteomes" id="UP000319143"/>
    </source>
</evidence>
<organism evidence="1 2">
    <name type="scientific">Novipirellula artificiosorum</name>
    <dbReference type="NCBI Taxonomy" id="2528016"/>
    <lineage>
        <taxon>Bacteria</taxon>
        <taxon>Pseudomonadati</taxon>
        <taxon>Planctomycetota</taxon>
        <taxon>Planctomycetia</taxon>
        <taxon>Pirellulales</taxon>
        <taxon>Pirellulaceae</taxon>
        <taxon>Novipirellula</taxon>
    </lineage>
</organism>
<protein>
    <submittedName>
        <fullName evidence="1">Uncharacterized protein</fullName>
    </submittedName>
</protein>
<dbReference type="Proteomes" id="UP000319143">
    <property type="component" value="Unassembled WGS sequence"/>
</dbReference>
<gene>
    <name evidence="1" type="ORF">Poly41_66730</name>
</gene>
<comment type="caution">
    <text evidence="1">The sequence shown here is derived from an EMBL/GenBank/DDBJ whole genome shotgun (WGS) entry which is preliminary data.</text>
</comment>
<proteinExistence type="predicted"/>
<name>A0A5C6D1H5_9BACT</name>